<dbReference type="PANTHER" id="PTHR24050">
    <property type="entry name" value="PA14 DOMAIN-CONTAINING PROTEIN"/>
    <property type="match status" value="1"/>
</dbReference>
<dbReference type="PROSITE" id="PS50026">
    <property type="entry name" value="EGF_3"/>
    <property type="match status" value="2"/>
</dbReference>
<evidence type="ECO:0000313" key="20">
    <source>
        <dbReference type="EMBL" id="CAI9740411.1"/>
    </source>
</evidence>
<name>A0AA36BV98_OCTVU</name>
<sequence>MSLEGKLCIPKGQFCDSSSSFISDADGNQQEQFTAEEHDAIQKVLRQKLGPNFISQRIGAGGQKLAYIEGWRLINLANETFGFNGWSHSVTQQTVDFVDHFNGRYYVGVSAFVRVQLKDGVYHEDIGYGVSEGMKSKALSIEKARKEAVTDGLKRALKSFGNSLGNCLSDKEYLRCINKAAKPLAPVYDISEMKQEITDARINKAWLLKHQKQIEGPRHSFPSDNIPTMKKEILNSTDSESDTMIKVPQQQQQQQKDVHIKVSNSNNAAETRNCHSKESSSVKSHETLAVDSTASDMNRCLGDDTPKMPGSSSSKNKCKSKTKVEVSPCFTEDKRQERILRQKQKQEEFQRMRNNNKAQQKTEGTNNTAAGDDQDVWNQSLDAEIVNLETALLSSNKVTTALTEMVLKSSPTSQKLPSAVQTLNDGLSCVSAISRLSPRNQRGCEKVLQLIKDTRALTCHSSLLDIQNHCCEIGSNYAKKDGKCHHFTGLLQNMTVEDEMYCRVIVEICCMKEVHYNQCQKGRSDAEKKQVCHVNVNSYGAEQYTQCCQCCRLGRGAAKTQMRCDLTNYGNPCDQIFEECCNAEKARRKDLPDSSHCFPNNPCEQLCFATHNSVRCSCHKGYEINPDGKTCTDINECLTERPCAQGTLCINTPGSFSCSVSTGCPERSNFDAGSNSCTCPPNTIHNVTTNRCECKTGYAFNIVESTCEDIDECIVQTHNCNSTDSCLNHIGSFECCGVGYIVNHDELKCKDINECALSDACPAGMQCSNTVGSYSCRRILGCGTGYTLDESTQQCKDIDECALKVHNCGNMKCRNIQGSFRCEKKKLICPPGTILNQLTKICVSPPRQDCEKGFWRRNNICVDINECNREHRYCSRNSICINTLGSFKCECKQGYEMHSGSRHCRDINECENGGQCEHYCSNTQGSFRCNCRPGFKLNPDKRTCQDIDECNGIYKRCSYECENLPGSFRCSCPQGFRMAADQVSCFDVDECSENPGICRNYDAICVNTRGSHKCPVVQCPSAYKKSAYGNPGNRAPATGYVCKRNPCQLEDKLCMTNKTRTIGWEFISIPSHPEVLEEPMMLLMIQTKGYKYYPNLLLTLSHGNEEGYFSAAINNSNGALYLIKPILGPLEFLITLVLENHSENPHLLITRHITFVSIHVSEYTI</sequence>
<keyword evidence="9" id="KW-0227">DNA damage</keyword>
<dbReference type="InterPro" id="IPR055088">
    <property type="entry name" value="Fibulin_C"/>
</dbReference>
<evidence type="ECO:0000256" key="8">
    <source>
        <dbReference type="ARBA" id="ARBA00022737"/>
    </source>
</evidence>
<evidence type="ECO:0000256" key="7">
    <source>
        <dbReference type="ARBA" id="ARBA00022729"/>
    </source>
</evidence>
<evidence type="ECO:0000256" key="10">
    <source>
        <dbReference type="ARBA" id="ARBA00022837"/>
    </source>
</evidence>
<keyword evidence="21" id="KW-1185">Reference proteome</keyword>
<keyword evidence="12" id="KW-0233">DNA recombination</keyword>
<evidence type="ECO:0000256" key="6">
    <source>
        <dbReference type="ARBA" id="ARBA00022536"/>
    </source>
</evidence>
<proteinExistence type="inferred from homology"/>
<accession>A0AA36BV98</accession>
<dbReference type="SUPFAM" id="SSF57196">
    <property type="entry name" value="EGF/Laminin"/>
    <property type="match status" value="3"/>
</dbReference>
<dbReference type="InterPro" id="IPR001881">
    <property type="entry name" value="EGF-like_Ca-bd_dom"/>
</dbReference>
<evidence type="ECO:0000256" key="16">
    <source>
        <dbReference type="ARBA" id="ARBA00073403"/>
    </source>
</evidence>
<evidence type="ECO:0000256" key="15">
    <source>
        <dbReference type="ARBA" id="ARBA00053354"/>
    </source>
</evidence>
<comment type="subcellular location">
    <subcellularLocation>
        <location evidence="1">Secreted</location>
        <location evidence="1">Extracellular space</location>
        <location evidence="1">Extracellular matrix</location>
    </subcellularLocation>
</comment>
<dbReference type="GO" id="GO:0005509">
    <property type="term" value="F:calcium ion binding"/>
    <property type="evidence" value="ECO:0007669"/>
    <property type="project" value="InterPro"/>
</dbReference>
<feature type="compositionally biased region" description="Basic and acidic residues" evidence="18">
    <location>
        <begin position="272"/>
        <end position="288"/>
    </location>
</feature>
<evidence type="ECO:0000256" key="11">
    <source>
        <dbReference type="ARBA" id="ARBA00023157"/>
    </source>
</evidence>
<comment type="caution">
    <text evidence="17">Lacks conserved residue(s) required for the propagation of feature annotation.</text>
</comment>
<feature type="disulfide bond" evidence="17">
    <location>
        <begin position="910"/>
        <end position="920"/>
    </location>
</feature>
<evidence type="ECO:0000256" key="3">
    <source>
        <dbReference type="ARBA" id="ARBA00006638"/>
    </source>
</evidence>
<dbReference type="PROSITE" id="PS01187">
    <property type="entry name" value="EGF_CA"/>
    <property type="match status" value="3"/>
</dbReference>
<organism evidence="20 21">
    <name type="scientific">Octopus vulgaris</name>
    <name type="common">Common octopus</name>
    <dbReference type="NCBI Taxonomy" id="6645"/>
    <lineage>
        <taxon>Eukaryota</taxon>
        <taxon>Metazoa</taxon>
        <taxon>Spiralia</taxon>
        <taxon>Lophotrochozoa</taxon>
        <taxon>Mollusca</taxon>
        <taxon>Cephalopoda</taxon>
        <taxon>Coleoidea</taxon>
        <taxon>Octopodiformes</taxon>
        <taxon>Octopoda</taxon>
        <taxon>Incirrata</taxon>
        <taxon>Octopodidae</taxon>
        <taxon>Octopus</taxon>
    </lineage>
</organism>
<comment type="similarity">
    <text evidence="2">Belongs to the fibulin family.</text>
</comment>
<dbReference type="SUPFAM" id="SSF54768">
    <property type="entry name" value="dsRNA-binding domain-like"/>
    <property type="match status" value="1"/>
</dbReference>
<keyword evidence="6 17" id="KW-0245">EGF-like domain</keyword>
<dbReference type="Proteomes" id="UP001162480">
    <property type="component" value="Chromosome 24"/>
</dbReference>
<feature type="domain" description="EGF-like" evidence="19">
    <location>
        <begin position="863"/>
        <end position="905"/>
    </location>
</feature>
<evidence type="ECO:0000256" key="17">
    <source>
        <dbReference type="PROSITE-ProRule" id="PRU00076"/>
    </source>
</evidence>
<evidence type="ECO:0000256" key="9">
    <source>
        <dbReference type="ARBA" id="ARBA00022763"/>
    </source>
</evidence>
<dbReference type="GO" id="GO:0010792">
    <property type="term" value="P:DNA double-strand break processing involved in repair via single-strand annealing"/>
    <property type="evidence" value="ECO:0007669"/>
    <property type="project" value="UniProtKB-ARBA"/>
</dbReference>
<dbReference type="PROSITE" id="PS01177">
    <property type="entry name" value="ANAPHYLATOXIN_1"/>
    <property type="match status" value="1"/>
</dbReference>
<dbReference type="FunFam" id="2.10.25.10:FF:000005">
    <property type="entry name" value="Fibrillin 2"/>
    <property type="match status" value="1"/>
</dbReference>
<evidence type="ECO:0000256" key="14">
    <source>
        <dbReference type="ARBA" id="ARBA00023204"/>
    </source>
</evidence>
<keyword evidence="4" id="KW-0964">Secreted</keyword>
<dbReference type="CDD" id="cd00054">
    <property type="entry name" value="EGF_CA"/>
    <property type="match status" value="4"/>
</dbReference>
<dbReference type="AlphaFoldDB" id="A0AA36BV98"/>
<dbReference type="EMBL" id="OX597837">
    <property type="protein sequence ID" value="CAI9740411.1"/>
    <property type="molecule type" value="Genomic_DNA"/>
</dbReference>
<comment type="function">
    <text evidence="15">Involved in double-stranded break repair. Plays a central role in genetic recombination and DNA repair by promoting the annealing of complementary single-stranded DNA and by stimulation of the RAD51 recombinase.</text>
</comment>
<dbReference type="InterPro" id="IPR000742">
    <property type="entry name" value="EGF"/>
</dbReference>
<evidence type="ECO:0000313" key="21">
    <source>
        <dbReference type="Proteomes" id="UP001162480"/>
    </source>
</evidence>
<dbReference type="FunFam" id="2.10.25.10:FF:000008">
    <property type="entry name" value="Signal peptide, CUB domain, EGF-like 2"/>
    <property type="match status" value="1"/>
</dbReference>
<keyword evidence="5" id="KW-0272">Extracellular matrix</keyword>
<evidence type="ECO:0000256" key="12">
    <source>
        <dbReference type="ARBA" id="ARBA00023172"/>
    </source>
</evidence>
<dbReference type="PROSITE" id="PS01186">
    <property type="entry name" value="EGF_2"/>
    <property type="match status" value="2"/>
</dbReference>
<keyword evidence="10" id="KW-0106">Calcium</keyword>
<dbReference type="InterPro" id="IPR018097">
    <property type="entry name" value="EGF_Ca-bd_CS"/>
</dbReference>
<dbReference type="InterPro" id="IPR009030">
    <property type="entry name" value="Growth_fac_rcpt_cys_sf"/>
</dbReference>
<comment type="similarity">
    <text evidence="3">Belongs to the RAD52 family.</text>
</comment>
<evidence type="ECO:0000256" key="18">
    <source>
        <dbReference type="SAM" id="MobiDB-lite"/>
    </source>
</evidence>
<evidence type="ECO:0000256" key="5">
    <source>
        <dbReference type="ARBA" id="ARBA00022530"/>
    </source>
</evidence>
<dbReference type="InterPro" id="IPR052235">
    <property type="entry name" value="Nephronectin_domain"/>
</dbReference>
<evidence type="ECO:0000256" key="4">
    <source>
        <dbReference type="ARBA" id="ARBA00022525"/>
    </source>
</evidence>
<dbReference type="GO" id="GO:0005634">
    <property type="term" value="C:nucleus"/>
    <property type="evidence" value="ECO:0007669"/>
    <property type="project" value="InterPro"/>
</dbReference>
<feature type="region of interest" description="Disordered" evidence="18">
    <location>
        <begin position="345"/>
        <end position="374"/>
    </location>
</feature>
<dbReference type="Pfam" id="PF04098">
    <property type="entry name" value="Rad52_Rad22"/>
    <property type="match status" value="1"/>
</dbReference>
<dbReference type="Pfam" id="PF22914">
    <property type="entry name" value="Fibulin_C"/>
    <property type="match status" value="1"/>
</dbReference>
<evidence type="ECO:0000259" key="19">
    <source>
        <dbReference type="PROSITE" id="PS50026"/>
    </source>
</evidence>
<dbReference type="FunFam" id="2.10.25.10:FF:000014">
    <property type="entry name" value="Latent-transforming growth factor beta-binding protein 3"/>
    <property type="match status" value="2"/>
</dbReference>
<evidence type="ECO:0000256" key="1">
    <source>
        <dbReference type="ARBA" id="ARBA00004498"/>
    </source>
</evidence>
<dbReference type="InterPro" id="IPR000152">
    <property type="entry name" value="EGF-type_Asp/Asn_hydroxyl_site"/>
</dbReference>
<dbReference type="PANTHER" id="PTHR24050:SF27">
    <property type="entry name" value="FIBRILLIN-1"/>
    <property type="match status" value="1"/>
</dbReference>
<keyword evidence="11 17" id="KW-1015">Disulfide bond</keyword>
<dbReference type="SMART" id="SM00179">
    <property type="entry name" value="EGF_CA"/>
    <property type="match status" value="9"/>
</dbReference>
<dbReference type="FunFam" id="3.30.390.80:FF:000001">
    <property type="entry name" value="DNA repair protein RAD52 homolog"/>
    <property type="match status" value="1"/>
</dbReference>
<evidence type="ECO:0000256" key="13">
    <source>
        <dbReference type="ARBA" id="ARBA00023180"/>
    </source>
</evidence>
<feature type="domain" description="EGF-like" evidence="19">
    <location>
        <begin position="906"/>
        <end position="945"/>
    </location>
</feature>
<dbReference type="Pfam" id="PF12662">
    <property type="entry name" value="cEGF"/>
    <property type="match status" value="3"/>
</dbReference>
<dbReference type="SMART" id="SM00181">
    <property type="entry name" value="EGF"/>
    <property type="match status" value="9"/>
</dbReference>
<protein>
    <recommendedName>
        <fullName evidence="16">DNA repair protein RAD52 homolog</fullName>
    </recommendedName>
</protein>
<dbReference type="InterPro" id="IPR049883">
    <property type="entry name" value="NOTCH1_EGF-like"/>
</dbReference>
<dbReference type="InterPro" id="IPR004585">
    <property type="entry name" value="DNA_recomb/repair_Rad52"/>
</dbReference>
<feature type="region of interest" description="Disordered" evidence="18">
    <location>
        <begin position="264"/>
        <end position="320"/>
    </location>
</feature>
<dbReference type="GO" id="GO:0000730">
    <property type="term" value="P:DNA recombinase assembly"/>
    <property type="evidence" value="ECO:0007669"/>
    <property type="project" value="InterPro"/>
</dbReference>
<dbReference type="InterPro" id="IPR026823">
    <property type="entry name" value="cEGF"/>
</dbReference>
<dbReference type="GO" id="GO:0005576">
    <property type="term" value="C:extracellular region"/>
    <property type="evidence" value="ECO:0007669"/>
    <property type="project" value="InterPro"/>
</dbReference>
<keyword evidence="14" id="KW-0234">DNA repair</keyword>
<gene>
    <name evidence="20" type="ORF">OCTVUL_1B008469</name>
</gene>
<dbReference type="Pfam" id="PF07645">
    <property type="entry name" value="EGF_CA"/>
    <property type="match status" value="4"/>
</dbReference>
<dbReference type="InterPro" id="IPR000020">
    <property type="entry name" value="Anaphylatoxin/fibulin"/>
</dbReference>
<dbReference type="Gene3D" id="3.30.390.80">
    <property type="entry name" value="DNA repair protein Rad52/59/22"/>
    <property type="match status" value="1"/>
</dbReference>
<keyword evidence="13" id="KW-0325">Glycoprotein</keyword>
<reference evidence="20" key="1">
    <citation type="submission" date="2023-08" db="EMBL/GenBank/DDBJ databases">
        <authorList>
            <person name="Alioto T."/>
            <person name="Alioto T."/>
            <person name="Gomez Garrido J."/>
        </authorList>
    </citation>
    <scope>NUCLEOTIDE SEQUENCE</scope>
</reference>
<feature type="compositionally biased region" description="Polar residues" evidence="18">
    <location>
        <begin position="352"/>
        <end position="369"/>
    </location>
</feature>
<dbReference type="NCBIfam" id="TIGR00607">
    <property type="entry name" value="rad52"/>
    <property type="match status" value="1"/>
</dbReference>
<dbReference type="SUPFAM" id="SSF57184">
    <property type="entry name" value="Growth factor receptor domain"/>
    <property type="match status" value="2"/>
</dbReference>
<dbReference type="Gene3D" id="2.10.25.10">
    <property type="entry name" value="Laminin"/>
    <property type="match status" value="9"/>
</dbReference>
<dbReference type="PROSITE" id="PS00010">
    <property type="entry name" value="ASX_HYDROXYL"/>
    <property type="match status" value="3"/>
</dbReference>
<dbReference type="InterPro" id="IPR041247">
    <property type="entry name" value="Rad52_fam"/>
</dbReference>
<keyword evidence="8" id="KW-0677">Repeat</keyword>
<evidence type="ECO:0000256" key="2">
    <source>
        <dbReference type="ARBA" id="ARBA00006127"/>
    </source>
</evidence>
<dbReference type="InterPro" id="IPR042525">
    <property type="entry name" value="Rad52_Rad59_Rad22_sf"/>
</dbReference>
<keyword evidence="7" id="KW-0732">Signal</keyword>